<dbReference type="OrthoDB" id="1939306at2759"/>
<evidence type="ECO:0000256" key="2">
    <source>
        <dbReference type="SAM" id="Phobius"/>
    </source>
</evidence>
<evidence type="ECO:0000313" key="4">
    <source>
        <dbReference type="Proteomes" id="UP000008311"/>
    </source>
</evidence>
<reference evidence="4" key="1">
    <citation type="journal article" date="2010" name="Nat. Biotechnol.">
        <title>Draft genome sequence of the oilseed species Ricinus communis.</title>
        <authorList>
            <person name="Chan A.P."/>
            <person name="Crabtree J."/>
            <person name="Zhao Q."/>
            <person name="Lorenzi H."/>
            <person name="Orvis J."/>
            <person name="Puiu D."/>
            <person name="Melake-Berhan A."/>
            <person name="Jones K.M."/>
            <person name="Redman J."/>
            <person name="Chen G."/>
            <person name="Cahoon E.B."/>
            <person name="Gedil M."/>
            <person name="Stanke M."/>
            <person name="Haas B.J."/>
            <person name="Wortman J.R."/>
            <person name="Fraser-Liggett C.M."/>
            <person name="Ravel J."/>
            <person name="Rabinowicz P.D."/>
        </authorList>
    </citation>
    <scope>NUCLEOTIDE SEQUENCE [LARGE SCALE GENOMIC DNA]</scope>
    <source>
        <strain evidence="4">cv. Hale</strain>
    </source>
</reference>
<dbReference type="eggNOG" id="ENOG502RY0Y">
    <property type="taxonomic scope" value="Eukaryota"/>
</dbReference>
<feature type="transmembrane region" description="Helical" evidence="2">
    <location>
        <begin position="249"/>
        <end position="271"/>
    </location>
</feature>
<feature type="region of interest" description="Disordered" evidence="1">
    <location>
        <begin position="211"/>
        <end position="237"/>
    </location>
</feature>
<sequence>MADVETMVNGVALEENEDKTAENETKLSQKIEALENEKILLVKENEGVKDQVVKLTAEIELLRSKESDAEAQKKALDAVAARASQLETEVSRLQHDLISAMSAEDEANNEIRELKKIIGEKETDIEEVKKEKVEIERKVRELERKIGVLEVKEIEERSKRVRIEEEMREKIDEKEKEVFAYKNKFLELENNSAKKLEKSEERAREIEGKVAEMQKKLEETEKMKERSLEGVNGIGGESTETEYKKMMDWPVIALGSTGAIVAALAVGYVCCARRS</sequence>
<organism evidence="3 4">
    <name type="scientific">Ricinus communis</name>
    <name type="common">Castor bean</name>
    <dbReference type="NCBI Taxonomy" id="3988"/>
    <lineage>
        <taxon>Eukaryota</taxon>
        <taxon>Viridiplantae</taxon>
        <taxon>Streptophyta</taxon>
        <taxon>Embryophyta</taxon>
        <taxon>Tracheophyta</taxon>
        <taxon>Spermatophyta</taxon>
        <taxon>Magnoliopsida</taxon>
        <taxon>eudicotyledons</taxon>
        <taxon>Gunneridae</taxon>
        <taxon>Pentapetalae</taxon>
        <taxon>rosids</taxon>
        <taxon>fabids</taxon>
        <taxon>Malpighiales</taxon>
        <taxon>Euphorbiaceae</taxon>
        <taxon>Acalyphoideae</taxon>
        <taxon>Acalypheae</taxon>
        <taxon>Ricinus</taxon>
    </lineage>
</organism>
<dbReference type="EMBL" id="EQ973855">
    <property type="protein sequence ID" value="EEF42010.1"/>
    <property type="molecule type" value="Genomic_DNA"/>
</dbReference>
<feature type="compositionally biased region" description="Basic and acidic residues" evidence="1">
    <location>
        <begin position="211"/>
        <end position="228"/>
    </location>
</feature>
<evidence type="ECO:0000256" key="1">
    <source>
        <dbReference type="SAM" id="MobiDB-lite"/>
    </source>
</evidence>
<dbReference type="KEGG" id="rcu:8277819"/>
<proteinExistence type="predicted"/>
<keyword evidence="2" id="KW-0472">Membrane</keyword>
<name>B9S325_RICCO</name>
<dbReference type="STRING" id="3988.B9S325"/>
<dbReference type="InParanoid" id="B9S325"/>
<dbReference type="Proteomes" id="UP000008311">
    <property type="component" value="Unassembled WGS sequence"/>
</dbReference>
<accession>B9S325</accession>
<keyword evidence="2" id="KW-1133">Transmembrane helix</keyword>
<gene>
    <name evidence="3" type="ORF">RCOM_1194890</name>
</gene>
<dbReference type="AlphaFoldDB" id="B9S325"/>
<keyword evidence="4" id="KW-1185">Reference proteome</keyword>
<evidence type="ECO:0008006" key="5">
    <source>
        <dbReference type="Google" id="ProtNLM"/>
    </source>
</evidence>
<feature type="region of interest" description="Disordered" evidence="1">
    <location>
        <begin position="1"/>
        <end position="24"/>
    </location>
</feature>
<evidence type="ECO:0000313" key="3">
    <source>
        <dbReference type="EMBL" id="EEF42010.1"/>
    </source>
</evidence>
<dbReference type="FunCoup" id="B9S325">
    <property type="interactions" value="1292"/>
</dbReference>
<keyword evidence="2" id="KW-0812">Transmembrane</keyword>
<protein>
    <recommendedName>
        <fullName evidence="5">Peroxisomal and mitochondrial division factor 2-like</fullName>
    </recommendedName>
</protein>